<dbReference type="RefSeq" id="WP_073152376.1">
    <property type="nucleotide sequence ID" value="NZ_FQYY01000008.1"/>
</dbReference>
<evidence type="ECO:0000313" key="2">
    <source>
        <dbReference type="EMBL" id="SHJ08832.1"/>
    </source>
</evidence>
<sequence length="311" mass="34756">MIKNYKNLIFISLCFFVAQIVFAQQDAQYTQYMYNTLSINPAYAGSRDMFSAVLLHRSQWVGVDGAPTTQTLSGHTPINEKMGVGLNIINDKIGPAKETYVDANFSYSLELSYDTKLNFGLKAGAHLLDIDYNSLNIYDITDPNFQASNIDNKISPQVGLGLMLYTDEYYVGLSVPNLLETKHFDDSSNASESVAKERMGFYLSSGYVFDVSNDVKFKPAILTKLVTGTPLQVDLSANFLFYEKFTVGAAYRWSSAVSGLVGFQFTDSLMLGVAYDADTTEFSEYSGGSFEAFLRFDLFKSYNKMVTPRFF</sequence>
<dbReference type="InterPro" id="IPR019861">
    <property type="entry name" value="PorP/SprF_Bacteroidetes"/>
</dbReference>
<evidence type="ECO:0000313" key="3">
    <source>
        <dbReference type="Proteomes" id="UP000184225"/>
    </source>
</evidence>
<gene>
    <name evidence="2" type="ORF">SAMN04488096_10815</name>
</gene>
<keyword evidence="1" id="KW-0732">Signal</keyword>
<accession>A0A1M6GFY1</accession>
<dbReference type="AlphaFoldDB" id="A0A1M6GFY1"/>
<dbReference type="Proteomes" id="UP000184225">
    <property type="component" value="Unassembled WGS sequence"/>
</dbReference>
<dbReference type="EMBL" id="FQYY01000008">
    <property type="protein sequence ID" value="SHJ08832.1"/>
    <property type="molecule type" value="Genomic_DNA"/>
</dbReference>
<protein>
    <submittedName>
        <fullName evidence="2">Type IX secretion system membrane protein, PorP/SprF family</fullName>
    </submittedName>
</protein>
<dbReference type="NCBIfam" id="TIGR03519">
    <property type="entry name" value="T9SS_PorP_fam"/>
    <property type="match status" value="1"/>
</dbReference>
<feature type="chain" id="PRO_5011979895" evidence="1">
    <location>
        <begin position="24"/>
        <end position="311"/>
    </location>
</feature>
<evidence type="ECO:0000256" key="1">
    <source>
        <dbReference type="SAM" id="SignalP"/>
    </source>
</evidence>
<dbReference type="STRING" id="579105.SAMN04488096_10815"/>
<keyword evidence="3" id="KW-1185">Reference proteome</keyword>
<organism evidence="2 3">
    <name type="scientific">Mesonia phycicola</name>
    <dbReference type="NCBI Taxonomy" id="579105"/>
    <lineage>
        <taxon>Bacteria</taxon>
        <taxon>Pseudomonadati</taxon>
        <taxon>Bacteroidota</taxon>
        <taxon>Flavobacteriia</taxon>
        <taxon>Flavobacteriales</taxon>
        <taxon>Flavobacteriaceae</taxon>
        <taxon>Mesonia</taxon>
    </lineage>
</organism>
<feature type="signal peptide" evidence="1">
    <location>
        <begin position="1"/>
        <end position="23"/>
    </location>
</feature>
<reference evidence="2 3" key="1">
    <citation type="submission" date="2016-11" db="EMBL/GenBank/DDBJ databases">
        <authorList>
            <person name="Jaros S."/>
            <person name="Januszkiewicz K."/>
            <person name="Wedrychowicz H."/>
        </authorList>
    </citation>
    <scope>NUCLEOTIDE SEQUENCE [LARGE SCALE GENOMIC DNA]</scope>
    <source>
        <strain evidence="2 3">DSM 21425</strain>
    </source>
</reference>
<dbReference type="OrthoDB" id="1114455at2"/>
<dbReference type="Pfam" id="PF11751">
    <property type="entry name" value="PorP_SprF"/>
    <property type="match status" value="1"/>
</dbReference>
<name>A0A1M6GFY1_9FLAO</name>
<proteinExistence type="predicted"/>